<gene>
    <name evidence="5" type="ORF">GTC17254_22960</name>
</gene>
<dbReference type="PANTHER" id="PTHR44846">
    <property type="entry name" value="MANNOSYL-D-GLYCERATE TRANSPORT/METABOLISM SYSTEM REPRESSOR MNGR-RELATED"/>
    <property type="match status" value="1"/>
</dbReference>
<dbReference type="InterPro" id="IPR036388">
    <property type="entry name" value="WH-like_DNA-bd_sf"/>
</dbReference>
<dbReference type="Gene3D" id="1.10.10.10">
    <property type="entry name" value="Winged helix-like DNA-binding domain superfamily/Winged helix DNA-binding domain"/>
    <property type="match status" value="1"/>
</dbReference>
<dbReference type="PRINTS" id="PR00035">
    <property type="entry name" value="HTHGNTR"/>
</dbReference>
<organism evidence="5">
    <name type="scientific">Prevotella sp. GTC17254</name>
    <dbReference type="NCBI Taxonomy" id="3236794"/>
    <lineage>
        <taxon>Bacteria</taxon>
        <taxon>Pseudomonadati</taxon>
        <taxon>Bacteroidota</taxon>
        <taxon>Bacteroidia</taxon>
        <taxon>Bacteroidales</taxon>
        <taxon>Prevotellaceae</taxon>
        <taxon>Prevotella</taxon>
    </lineage>
</organism>
<dbReference type="InterPro" id="IPR036390">
    <property type="entry name" value="WH_DNA-bd_sf"/>
</dbReference>
<dbReference type="InterPro" id="IPR028978">
    <property type="entry name" value="Chorismate_lyase_/UTRA_dom_sf"/>
</dbReference>
<dbReference type="InterPro" id="IPR050679">
    <property type="entry name" value="Bact_HTH_transcr_reg"/>
</dbReference>
<evidence type="ECO:0000256" key="1">
    <source>
        <dbReference type="ARBA" id="ARBA00023015"/>
    </source>
</evidence>
<protein>
    <submittedName>
        <fullName evidence="5">GntR family transcriptional regulator</fullName>
    </submittedName>
</protein>
<evidence type="ECO:0000256" key="2">
    <source>
        <dbReference type="ARBA" id="ARBA00023125"/>
    </source>
</evidence>
<dbReference type="Pfam" id="PF00392">
    <property type="entry name" value="GntR"/>
    <property type="match status" value="1"/>
</dbReference>
<dbReference type="GO" id="GO:0045892">
    <property type="term" value="P:negative regulation of DNA-templated transcription"/>
    <property type="evidence" value="ECO:0007669"/>
    <property type="project" value="TreeGrafter"/>
</dbReference>
<dbReference type="SMART" id="SM00866">
    <property type="entry name" value="UTRA"/>
    <property type="match status" value="1"/>
</dbReference>
<dbReference type="Pfam" id="PF07702">
    <property type="entry name" value="UTRA"/>
    <property type="match status" value="1"/>
</dbReference>
<keyword evidence="2" id="KW-0238">DNA-binding</keyword>
<keyword evidence="3" id="KW-0804">Transcription</keyword>
<dbReference type="Gene3D" id="3.40.1410.10">
    <property type="entry name" value="Chorismate lyase-like"/>
    <property type="match status" value="1"/>
</dbReference>
<evidence type="ECO:0000259" key="4">
    <source>
        <dbReference type="PROSITE" id="PS50949"/>
    </source>
</evidence>
<accession>A0AB33IZ73</accession>
<feature type="domain" description="HTH gntR-type" evidence="4">
    <location>
        <begin position="11"/>
        <end position="79"/>
    </location>
</feature>
<dbReference type="CDD" id="cd07377">
    <property type="entry name" value="WHTH_GntR"/>
    <property type="match status" value="1"/>
</dbReference>
<proteinExistence type="predicted"/>
<dbReference type="GO" id="GO:0003677">
    <property type="term" value="F:DNA binding"/>
    <property type="evidence" value="ECO:0007669"/>
    <property type="project" value="UniProtKB-KW"/>
</dbReference>
<dbReference type="InterPro" id="IPR000524">
    <property type="entry name" value="Tscrpt_reg_HTH_GntR"/>
</dbReference>
<dbReference type="SUPFAM" id="SSF64288">
    <property type="entry name" value="Chorismate lyase-like"/>
    <property type="match status" value="1"/>
</dbReference>
<dbReference type="SMART" id="SM00345">
    <property type="entry name" value="HTH_GNTR"/>
    <property type="match status" value="1"/>
</dbReference>
<keyword evidence="1" id="KW-0805">Transcription regulation</keyword>
<dbReference type="PANTHER" id="PTHR44846:SF1">
    <property type="entry name" value="MANNOSYL-D-GLYCERATE TRANSPORT_METABOLISM SYSTEM REPRESSOR MNGR-RELATED"/>
    <property type="match status" value="1"/>
</dbReference>
<evidence type="ECO:0000313" key="5">
    <source>
        <dbReference type="EMBL" id="BFO74699.1"/>
    </source>
</evidence>
<dbReference type="SUPFAM" id="SSF46785">
    <property type="entry name" value="Winged helix' DNA-binding domain"/>
    <property type="match status" value="1"/>
</dbReference>
<dbReference type="PROSITE" id="PS50949">
    <property type="entry name" value="HTH_GNTR"/>
    <property type="match status" value="1"/>
</dbReference>
<dbReference type="GO" id="GO:0003700">
    <property type="term" value="F:DNA-binding transcription factor activity"/>
    <property type="evidence" value="ECO:0007669"/>
    <property type="project" value="InterPro"/>
</dbReference>
<evidence type="ECO:0000256" key="3">
    <source>
        <dbReference type="ARBA" id="ARBA00023163"/>
    </source>
</evidence>
<reference evidence="5" key="1">
    <citation type="submission" date="2024-07" db="EMBL/GenBank/DDBJ databases">
        <title>Complete genome sequence of Prevotella sp. YM-2024 GTC17254.</title>
        <authorList>
            <person name="Hayashi M."/>
            <person name="Muto Y."/>
            <person name="Tanaka K."/>
            <person name="Niwa H."/>
        </authorList>
    </citation>
    <scope>NUCLEOTIDE SEQUENCE</scope>
    <source>
        <strain evidence="5">GTC17254</strain>
    </source>
</reference>
<dbReference type="EMBL" id="AP035786">
    <property type="protein sequence ID" value="BFO74699.1"/>
    <property type="molecule type" value="Genomic_DNA"/>
</dbReference>
<dbReference type="InterPro" id="IPR011663">
    <property type="entry name" value="UTRA"/>
</dbReference>
<name>A0AB33IZ73_9BACT</name>
<sequence>MELGINPQSEKPLHEQAEAILRQLISKDEYQRGKFIPNEVELSEQLNISRNTLRQAINKLVFEGLLIRKRGIGTKVVQKGLVSRVQNWLSFSQEMKRLGIEIRNYELHVSFMNPREMEIRNFFNLPNDDNATNCLVLERVRGNKEFPFVYFKSYFNPEIPFTVEENFAKPLYEILEKDYNVIVKTSKEEIRAALAGSFIAKALRIDDKDPILIRKRFVYDQDGKPIEFNIGYYRADSFTYTIEATR</sequence>
<dbReference type="AlphaFoldDB" id="A0AB33IZ73"/>